<feature type="transmembrane region" description="Helical" evidence="2">
    <location>
        <begin position="188"/>
        <end position="207"/>
    </location>
</feature>
<name>A0A3A9YA14_9ACTN</name>
<feature type="transmembrane region" description="Helical" evidence="2">
    <location>
        <begin position="111"/>
        <end position="133"/>
    </location>
</feature>
<evidence type="ECO:0000313" key="4">
    <source>
        <dbReference type="Proteomes" id="UP000275865"/>
    </source>
</evidence>
<feature type="transmembrane region" description="Helical" evidence="2">
    <location>
        <begin position="214"/>
        <end position="235"/>
    </location>
</feature>
<dbReference type="EMBL" id="RAZT01000004">
    <property type="protein sequence ID" value="RKN33952.1"/>
    <property type="molecule type" value="Genomic_DNA"/>
</dbReference>
<sequence>MLTALGLGVLAGAGQLGIAFGLGIVQLAGAPADTTVNQWPAQLVWVGWFAAYAAVAGTVVTARLARRYGEPGSTGRLVAIAATAALGATVVAPLCVRPVQAAERLSVDPIWAVGICAILGALVGAGGAIAALVKPPLGWNMAAVGGVVWLLALVPVVPSLATAGVLPAVRLGVLEPVGLGAEAAQRQAILILPAVALLLGAVTSGLARRRGHPPLVNGATGAAGPVLVAFAYLTAGPGEAVDRYQITPYYTALLAVVAGLLGSAVVASFRWPLLRRTADEEAVEPTEVLRPLSVDAAVPQAMTPADEPGPADLAGTLPVTGAIAAELPRAAEPLSLDAPPGDRDDSAVPADHAPRTAAPAVATVPAARAVPADLDDTSETSEPIPATAAHLPAGFGGDDSGTAETEADNIGPDGMPTGGALVAPGTLRMYQPPKTDRTQVQSTWPVVPARRVPPSTEPAPGAEAIQPAGKQERLEPALPPRHRPPLPNLNLAANWDALASARRAGPPPATGTAPAGPASVVEAGRAGGRASGRLGLFRRSKSRADGDGTGTPADGEPLARQDAEFVDWVARLGKPAADNEPNEETGRQSLRSNGG</sequence>
<comment type="caution">
    <text evidence="3">The sequence shown here is derived from an EMBL/GenBank/DDBJ whole genome shotgun (WGS) entry which is preliminary data.</text>
</comment>
<feature type="region of interest" description="Disordered" evidence="1">
    <location>
        <begin position="501"/>
        <end position="595"/>
    </location>
</feature>
<keyword evidence="2" id="KW-1133">Transmembrane helix</keyword>
<protein>
    <submittedName>
        <fullName evidence="3">Uncharacterized protein</fullName>
    </submittedName>
</protein>
<dbReference type="Proteomes" id="UP000275865">
    <property type="component" value="Unassembled WGS sequence"/>
</dbReference>
<evidence type="ECO:0000256" key="1">
    <source>
        <dbReference type="SAM" id="MobiDB-lite"/>
    </source>
</evidence>
<proteinExistence type="predicted"/>
<feature type="compositionally biased region" description="Low complexity" evidence="1">
    <location>
        <begin position="501"/>
        <end position="519"/>
    </location>
</feature>
<evidence type="ECO:0000256" key="2">
    <source>
        <dbReference type="SAM" id="Phobius"/>
    </source>
</evidence>
<feature type="transmembrane region" description="Helical" evidence="2">
    <location>
        <begin position="45"/>
        <end position="65"/>
    </location>
</feature>
<keyword evidence="2" id="KW-0812">Transmembrane</keyword>
<gene>
    <name evidence="3" type="ORF">D7044_09635</name>
</gene>
<feature type="transmembrane region" description="Helical" evidence="2">
    <location>
        <begin position="145"/>
        <end position="168"/>
    </location>
</feature>
<dbReference type="AlphaFoldDB" id="A0A3A9YA14"/>
<keyword evidence="2" id="KW-0472">Membrane</keyword>
<evidence type="ECO:0000313" key="3">
    <source>
        <dbReference type="EMBL" id="RKN33952.1"/>
    </source>
</evidence>
<feature type="transmembrane region" description="Helical" evidence="2">
    <location>
        <begin position="247"/>
        <end position="269"/>
    </location>
</feature>
<feature type="region of interest" description="Disordered" evidence="1">
    <location>
        <begin position="333"/>
        <end position="357"/>
    </location>
</feature>
<reference evidence="3 4" key="1">
    <citation type="submission" date="2018-09" db="EMBL/GenBank/DDBJ databases">
        <title>Micromonospora sp. nov. MS1-9, isolated from a root of Musa sp.</title>
        <authorList>
            <person name="Kuncharoen N."/>
            <person name="Kudo T."/>
            <person name="Ohkuma M."/>
            <person name="Yuki M."/>
            <person name="Tanasupawat S."/>
        </authorList>
    </citation>
    <scope>NUCLEOTIDE SEQUENCE [LARGE SCALE GENOMIC DNA]</scope>
    <source>
        <strain evidence="3 4">MS1-9</strain>
    </source>
</reference>
<feature type="transmembrane region" description="Helical" evidence="2">
    <location>
        <begin position="77"/>
        <end position="99"/>
    </location>
</feature>
<feature type="region of interest" description="Disordered" evidence="1">
    <location>
        <begin position="375"/>
        <end position="394"/>
    </location>
</feature>
<accession>A0A3A9YA14</accession>
<organism evidence="3 4">
    <name type="scientific">Micromonospora musae</name>
    <dbReference type="NCBI Taxonomy" id="1894970"/>
    <lineage>
        <taxon>Bacteria</taxon>
        <taxon>Bacillati</taxon>
        <taxon>Actinomycetota</taxon>
        <taxon>Actinomycetes</taxon>
        <taxon>Micromonosporales</taxon>
        <taxon>Micromonosporaceae</taxon>
        <taxon>Micromonospora</taxon>
    </lineage>
</organism>